<gene>
    <name evidence="1" type="ORF">METZ01_LOCUS509361</name>
</gene>
<dbReference type="EMBL" id="UINC01226147">
    <property type="protein sequence ID" value="SVE56507.1"/>
    <property type="molecule type" value="Genomic_DNA"/>
</dbReference>
<sequence>MTVRPRTFALAVMLLTVRTPRVTTCFARRAIGRQLKGFPVGLLGREDLNQSLG</sequence>
<organism evidence="1">
    <name type="scientific">marine metagenome</name>
    <dbReference type="NCBI Taxonomy" id="408172"/>
    <lineage>
        <taxon>unclassified sequences</taxon>
        <taxon>metagenomes</taxon>
        <taxon>ecological metagenomes</taxon>
    </lineage>
</organism>
<reference evidence="1" key="1">
    <citation type="submission" date="2018-05" db="EMBL/GenBank/DDBJ databases">
        <authorList>
            <person name="Lanie J.A."/>
            <person name="Ng W.-L."/>
            <person name="Kazmierczak K.M."/>
            <person name="Andrzejewski T.M."/>
            <person name="Davidsen T.M."/>
            <person name="Wayne K.J."/>
            <person name="Tettelin H."/>
            <person name="Glass J.I."/>
            <person name="Rusch D."/>
            <person name="Podicherti R."/>
            <person name="Tsui H.-C.T."/>
            <person name="Winkler M.E."/>
        </authorList>
    </citation>
    <scope>NUCLEOTIDE SEQUENCE</scope>
</reference>
<accession>A0A383EI18</accession>
<proteinExistence type="predicted"/>
<dbReference type="AlphaFoldDB" id="A0A383EI18"/>
<evidence type="ECO:0000313" key="1">
    <source>
        <dbReference type="EMBL" id="SVE56507.1"/>
    </source>
</evidence>
<name>A0A383EI18_9ZZZZ</name>
<protein>
    <submittedName>
        <fullName evidence="1">Uncharacterized protein</fullName>
    </submittedName>
</protein>
<feature type="non-terminal residue" evidence="1">
    <location>
        <position position="53"/>
    </location>
</feature>